<keyword evidence="2" id="KW-1185">Reference proteome</keyword>
<reference evidence="1 2" key="1">
    <citation type="journal article" date="2023" name="Plants (Basel)">
        <title>Bridging the Gap: Combining Genomics and Transcriptomics Approaches to Understand Stylosanthes scabra, an Orphan Legume from the Brazilian Caatinga.</title>
        <authorList>
            <person name="Ferreira-Neto J.R.C."/>
            <person name="da Silva M.D."/>
            <person name="Binneck E."/>
            <person name="de Melo N.F."/>
            <person name="da Silva R.H."/>
            <person name="de Melo A.L.T.M."/>
            <person name="Pandolfi V."/>
            <person name="Bustamante F.O."/>
            <person name="Brasileiro-Vidal A.C."/>
            <person name="Benko-Iseppon A.M."/>
        </authorList>
    </citation>
    <scope>NUCLEOTIDE SEQUENCE [LARGE SCALE GENOMIC DNA]</scope>
    <source>
        <tissue evidence="1">Leaves</tissue>
    </source>
</reference>
<evidence type="ECO:0000313" key="1">
    <source>
        <dbReference type="EMBL" id="MED6125555.1"/>
    </source>
</evidence>
<organism evidence="1 2">
    <name type="scientific">Stylosanthes scabra</name>
    <dbReference type="NCBI Taxonomy" id="79078"/>
    <lineage>
        <taxon>Eukaryota</taxon>
        <taxon>Viridiplantae</taxon>
        <taxon>Streptophyta</taxon>
        <taxon>Embryophyta</taxon>
        <taxon>Tracheophyta</taxon>
        <taxon>Spermatophyta</taxon>
        <taxon>Magnoliopsida</taxon>
        <taxon>eudicotyledons</taxon>
        <taxon>Gunneridae</taxon>
        <taxon>Pentapetalae</taxon>
        <taxon>rosids</taxon>
        <taxon>fabids</taxon>
        <taxon>Fabales</taxon>
        <taxon>Fabaceae</taxon>
        <taxon>Papilionoideae</taxon>
        <taxon>50 kb inversion clade</taxon>
        <taxon>dalbergioids sensu lato</taxon>
        <taxon>Dalbergieae</taxon>
        <taxon>Pterocarpus clade</taxon>
        <taxon>Stylosanthes</taxon>
    </lineage>
</organism>
<proteinExistence type="predicted"/>
<name>A0ABU6RNT4_9FABA</name>
<accession>A0ABU6RNT4</accession>
<gene>
    <name evidence="1" type="ORF">PIB30_069578</name>
</gene>
<dbReference type="Proteomes" id="UP001341840">
    <property type="component" value="Unassembled WGS sequence"/>
</dbReference>
<protein>
    <submittedName>
        <fullName evidence="1">Uncharacterized protein</fullName>
    </submittedName>
</protein>
<dbReference type="EMBL" id="JASCZI010030975">
    <property type="protein sequence ID" value="MED6125555.1"/>
    <property type="molecule type" value="Genomic_DNA"/>
</dbReference>
<evidence type="ECO:0000313" key="2">
    <source>
        <dbReference type="Proteomes" id="UP001341840"/>
    </source>
</evidence>
<comment type="caution">
    <text evidence="1">The sequence shown here is derived from an EMBL/GenBank/DDBJ whole genome shotgun (WGS) entry which is preliminary data.</text>
</comment>
<sequence>MDQISKDYHIVVYHSNTGERDADSWNPPKNSAVQLAAAITACARIHMFFSWARENEVQDLSKANRQCGDIGLDRT</sequence>